<dbReference type="Proteomes" id="UP000800082">
    <property type="component" value="Unassembled WGS sequence"/>
</dbReference>
<evidence type="ECO:0000313" key="1">
    <source>
        <dbReference type="EMBL" id="KAF1931053.1"/>
    </source>
</evidence>
<name>A0A6A5RU98_9PLEO</name>
<dbReference type="GeneID" id="54347360"/>
<dbReference type="RefSeq" id="XP_033451301.1">
    <property type="nucleotide sequence ID" value="XM_033589712.1"/>
</dbReference>
<proteinExistence type="predicted"/>
<dbReference type="EMBL" id="ML978962">
    <property type="protein sequence ID" value="KAF1931053.1"/>
    <property type="molecule type" value="Genomic_DNA"/>
</dbReference>
<sequence length="216" mass="24429">MTDPSTASPFLRLPLELHYAIYNHLCSPEPRGYPTRAPTTITAASCSFSISPPSLLLTNRHFLNEVSTYYFTRCIFRFVAQSFRALNADKNYISAVSLHIVRNMRRVELLLLPGTMKAIPSDPWPSIMVKGMSPERLNEQVHLLKNKAKRLRTVVGSIRRVSWDHAWSMREMETLLKPLEGLKEKMEFKVGEVSGPSAIEGSMRIELVAVLGQLNS</sequence>
<dbReference type="OrthoDB" id="2951834at2759"/>
<keyword evidence="2" id="KW-1185">Reference proteome</keyword>
<gene>
    <name evidence="1" type="ORF">M421DRAFT_365365</name>
</gene>
<dbReference type="AlphaFoldDB" id="A0A6A5RU98"/>
<accession>A0A6A5RU98</accession>
<protein>
    <recommendedName>
        <fullName evidence="3">F-box domain-containing protein</fullName>
    </recommendedName>
</protein>
<evidence type="ECO:0000313" key="2">
    <source>
        <dbReference type="Proteomes" id="UP000800082"/>
    </source>
</evidence>
<reference evidence="1" key="1">
    <citation type="journal article" date="2020" name="Stud. Mycol.">
        <title>101 Dothideomycetes genomes: a test case for predicting lifestyles and emergence of pathogens.</title>
        <authorList>
            <person name="Haridas S."/>
            <person name="Albert R."/>
            <person name="Binder M."/>
            <person name="Bloem J."/>
            <person name="Labutti K."/>
            <person name="Salamov A."/>
            <person name="Andreopoulos B."/>
            <person name="Baker S."/>
            <person name="Barry K."/>
            <person name="Bills G."/>
            <person name="Bluhm B."/>
            <person name="Cannon C."/>
            <person name="Castanera R."/>
            <person name="Culley D."/>
            <person name="Daum C."/>
            <person name="Ezra D."/>
            <person name="Gonzalez J."/>
            <person name="Henrissat B."/>
            <person name="Kuo A."/>
            <person name="Liang C."/>
            <person name="Lipzen A."/>
            <person name="Lutzoni F."/>
            <person name="Magnuson J."/>
            <person name="Mondo S."/>
            <person name="Nolan M."/>
            <person name="Ohm R."/>
            <person name="Pangilinan J."/>
            <person name="Park H.-J."/>
            <person name="Ramirez L."/>
            <person name="Alfaro M."/>
            <person name="Sun H."/>
            <person name="Tritt A."/>
            <person name="Yoshinaga Y."/>
            <person name="Zwiers L.-H."/>
            <person name="Turgeon B."/>
            <person name="Goodwin S."/>
            <person name="Spatafora J."/>
            <person name="Crous P."/>
            <person name="Grigoriev I."/>
        </authorList>
    </citation>
    <scope>NUCLEOTIDE SEQUENCE</scope>
    <source>
        <strain evidence="1">CBS 183.55</strain>
    </source>
</reference>
<evidence type="ECO:0008006" key="3">
    <source>
        <dbReference type="Google" id="ProtNLM"/>
    </source>
</evidence>
<organism evidence="1 2">
    <name type="scientific">Didymella exigua CBS 183.55</name>
    <dbReference type="NCBI Taxonomy" id="1150837"/>
    <lineage>
        <taxon>Eukaryota</taxon>
        <taxon>Fungi</taxon>
        <taxon>Dikarya</taxon>
        <taxon>Ascomycota</taxon>
        <taxon>Pezizomycotina</taxon>
        <taxon>Dothideomycetes</taxon>
        <taxon>Pleosporomycetidae</taxon>
        <taxon>Pleosporales</taxon>
        <taxon>Pleosporineae</taxon>
        <taxon>Didymellaceae</taxon>
        <taxon>Didymella</taxon>
    </lineage>
</organism>